<reference evidence="2 3" key="1">
    <citation type="submission" date="2018-11" db="EMBL/GenBank/DDBJ databases">
        <authorList>
            <consortium name="Pathogen Informatics"/>
        </authorList>
    </citation>
    <scope>NUCLEOTIDE SEQUENCE [LARGE SCALE GENOMIC DNA]</scope>
</reference>
<reference evidence="4" key="2">
    <citation type="submission" date="2019-09" db="UniProtKB">
        <authorList>
            <consortium name="WormBaseParasite"/>
        </authorList>
    </citation>
    <scope>IDENTIFICATION</scope>
</reference>
<sequence>MDLQTTSFTSGRDSSPHPLLTLDNGPEWQNLSPVLLIESLDASCPVQSVYGFIELKKTFNSIRPGHTAQYAFENFESTLRAV</sequence>
<dbReference type="EMBL" id="UZAH01003164">
    <property type="protein sequence ID" value="VDO23945.1"/>
    <property type="molecule type" value="Genomic_DNA"/>
</dbReference>
<name>A0A183F7V9_HELPZ</name>
<evidence type="ECO:0000313" key="2">
    <source>
        <dbReference type="EMBL" id="VDO23945.1"/>
    </source>
</evidence>
<protein>
    <submittedName>
        <fullName evidence="4">Transposase</fullName>
    </submittedName>
</protein>
<dbReference type="WBParaSite" id="HPBE_0000225101-mRNA-1">
    <property type="protein sequence ID" value="HPBE_0000225101-mRNA-1"/>
    <property type="gene ID" value="HPBE_0000225101"/>
</dbReference>
<dbReference type="AlphaFoldDB" id="A0A183F7V9"/>
<proteinExistence type="predicted"/>
<feature type="region of interest" description="Disordered" evidence="1">
    <location>
        <begin position="1"/>
        <end position="24"/>
    </location>
</feature>
<accession>A0A3P7XE74</accession>
<accession>A0A183F7V9</accession>
<evidence type="ECO:0000313" key="4">
    <source>
        <dbReference type="WBParaSite" id="HPBE_0000225101-mRNA-1"/>
    </source>
</evidence>
<feature type="compositionally biased region" description="Polar residues" evidence="1">
    <location>
        <begin position="1"/>
        <end position="13"/>
    </location>
</feature>
<organism evidence="3 4">
    <name type="scientific">Heligmosomoides polygyrus</name>
    <name type="common">Parasitic roundworm</name>
    <dbReference type="NCBI Taxonomy" id="6339"/>
    <lineage>
        <taxon>Eukaryota</taxon>
        <taxon>Metazoa</taxon>
        <taxon>Ecdysozoa</taxon>
        <taxon>Nematoda</taxon>
        <taxon>Chromadorea</taxon>
        <taxon>Rhabditida</taxon>
        <taxon>Rhabditina</taxon>
        <taxon>Rhabditomorpha</taxon>
        <taxon>Strongyloidea</taxon>
        <taxon>Heligmosomidae</taxon>
        <taxon>Heligmosomoides</taxon>
    </lineage>
</organism>
<gene>
    <name evidence="2" type="ORF">HPBE_LOCUS2252</name>
</gene>
<keyword evidence="3" id="KW-1185">Reference proteome</keyword>
<evidence type="ECO:0000256" key="1">
    <source>
        <dbReference type="SAM" id="MobiDB-lite"/>
    </source>
</evidence>
<dbReference type="Proteomes" id="UP000050761">
    <property type="component" value="Unassembled WGS sequence"/>
</dbReference>
<evidence type="ECO:0000313" key="3">
    <source>
        <dbReference type="Proteomes" id="UP000050761"/>
    </source>
</evidence>